<evidence type="ECO:0000256" key="4">
    <source>
        <dbReference type="SAM" id="Coils"/>
    </source>
</evidence>
<dbReference type="PANTHER" id="PTHR42647:SF22">
    <property type="entry name" value="BOI-RELATED E3 UBIQUITIN-PROTEIN LIGASE 2-RELATED"/>
    <property type="match status" value="1"/>
</dbReference>
<dbReference type="PIRSF" id="PIRSF036836">
    <property type="entry name" value="RNase_bind_SBP1"/>
    <property type="match status" value="1"/>
</dbReference>
<dbReference type="Gene3D" id="3.30.40.10">
    <property type="entry name" value="Zinc/RING finger domain, C3HC4 (zinc finger)"/>
    <property type="match status" value="1"/>
</dbReference>
<evidence type="ECO:0000256" key="2">
    <source>
        <dbReference type="ARBA" id="ARBA00022771"/>
    </source>
</evidence>
<dbReference type="OrthoDB" id="1711136at2759"/>
<organism evidence="5 6">
    <name type="scientific">Rhododendron williamsianum</name>
    <dbReference type="NCBI Taxonomy" id="262921"/>
    <lineage>
        <taxon>Eukaryota</taxon>
        <taxon>Viridiplantae</taxon>
        <taxon>Streptophyta</taxon>
        <taxon>Embryophyta</taxon>
        <taxon>Tracheophyta</taxon>
        <taxon>Spermatophyta</taxon>
        <taxon>Magnoliopsida</taxon>
        <taxon>eudicotyledons</taxon>
        <taxon>Gunneridae</taxon>
        <taxon>Pentapetalae</taxon>
        <taxon>asterids</taxon>
        <taxon>Ericales</taxon>
        <taxon>Ericaceae</taxon>
        <taxon>Ericoideae</taxon>
        <taxon>Rhodoreae</taxon>
        <taxon>Rhododendron</taxon>
    </lineage>
</organism>
<dbReference type="Proteomes" id="UP000428333">
    <property type="component" value="Linkage Group LG13"/>
</dbReference>
<evidence type="ECO:0000313" key="5">
    <source>
        <dbReference type="EMBL" id="KAE9447364.1"/>
    </source>
</evidence>
<protein>
    <recommendedName>
        <fullName evidence="7">RING-type domain-containing protein</fullName>
    </recommendedName>
</protein>
<feature type="non-terminal residue" evidence="5">
    <location>
        <position position="1"/>
    </location>
</feature>
<keyword evidence="6" id="KW-1185">Reference proteome</keyword>
<dbReference type="EMBL" id="QEFC01003699">
    <property type="protein sequence ID" value="KAE9447364.1"/>
    <property type="molecule type" value="Genomic_DNA"/>
</dbReference>
<sequence length="271" mass="31183">MMAIQAQLYPDSFGFPLGGSQNWMENSYGFNEFCFNLQQKQQQQLLQNLQQKTQNPCCETMGLLSKNNNYQQSTAFSQSTAAQVEKQGQQIDRFISLQNERLRLLLQEQRRQQMALLLRKYEEKTVVLLKQKEEEIAKAMNRTMELEDFLRKVEIESQTWYRLATENEAMVANLNNTIEQLKENGCFTNEVEDTGSCFRGERDEGTGENRGQGLGERENQEKMVCKSCNFRNSCVVFLPCRHLCSCKDCQVSLDSCPVCGMVKKASIEALI</sequence>
<dbReference type="InterPro" id="IPR013083">
    <property type="entry name" value="Znf_RING/FYVE/PHD"/>
</dbReference>
<keyword evidence="1" id="KW-0479">Metal-binding</keyword>
<dbReference type="GO" id="GO:0004842">
    <property type="term" value="F:ubiquitin-protein transferase activity"/>
    <property type="evidence" value="ECO:0007669"/>
    <property type="project" value="TreeGrafter"/>
</dbReference>
<dbReference type="GO" id="GO:0008270">
    <property type="term" value="F:zinc ion binding"/>
    <property type="evidence" value="ECO:0007669"/>
    <property type="project" value="UniProtKB-KW"/>
</dbReference>
<dbReference type="PANTHER" id="PTHR42647">
    <property type="entry name" value="SBP (S-RIBONUCLEASE BINDING PROTEIN) FAMILY PROTEIN"/>
    <property type="match status" value="1"/>
</dbReference>
<dbReference type="AlphaFoldDB" id="A0A6A4KTE4"/>
<evidence type="ECO:0000256" key="3">
    <source>
        <dbReference type="ARBA" id="ARBA00022833"/>
    </source>
</evidence>
<comment type="caution">
    <text evidence="5">The sequence shown here is derived from an EMBL/GenBank/DDBJ whole genome shotgun (WGS) entry which is preliminary data.</text>
</comment>
<name>A0A6A4KTE4_9ERIC</name>
<dbReference type="FunFam" id="3.30.40.10:FF:000239">
    <property type="entry name" value="probable BOI-related E3 ubiquitin-protein ligase 2"/>
    <property type="match status" value="1"/>
</dbReference>
<reference evidence="5 6" key="1">
    <citation type="journal article" date="2019" name="Genome Biol. Evol.">
        <title>The Rhododendron genome and chromosomal organization provide insight into shared whole-genome duplications across the heath family (Ericaceae).</title>
        <authorList>
            <person name="Soza V.L."/>
            <person name="Lindsley D."/>
            <person name="Waalkes A."/>
            <person name="Ramage E."/>
            <person name="Patwardhan R.P."/>
            <person name="Burton J.N."/>
            <person name="Adey A."/>
            <person name="Kumar A."/>
            <person name="Qiu R."/>
            <person name="Shendure J."/>
            <person name="Hall B."/>
        </authorList>
    </citation>
    <scope>NUCLEOTIDE SEQUENCE [LARGE SCALE GENOMIC DNA]</scope>
    <source>
        <strain evidence="5">RSF 1966-606</strain>
    </source>
</reference>
<gene>
    <name evidence="5" type="ORF">C3L33_20715</name>
</gene>
<accession>A0A6A4KTE4</accession>
<keyword evidence="2" id="KW-0863">Zinc-finger</keyword>
<feature type="coiled-coil region" evidence="4">
    <location>
        <begin position="129"/>
        <end position="184"/>
    </location>
</feature>
<dbReference type="Pfam" id="PF13920">
    <property type="entry name" value="zf-C3HC4_3"/>
    <property type="match status" value="1"/>
</dbReference>
<proteinExistence type="predicted"/>
<evidence type="ECO:0000256" key="1">
    <source>
        <dbReference type="ARBA" id="ARBA00022723"/>
    </source>
</evidence>
<evidence type="ECO:0008006" key="7">
    <source>
        <dbReference type="Google" id="ProtNLM"/>
    </source>
</evidence>
<keyword evidence="3" id="KW-0862">Zinc</keyword>
<keyword evidence="4" id="KW-0175">Coiled coil</keyword>
<evidence type="ECO:0000313" key="6">
    <source>
        <dbReference type="Proteomes" id="UP000428333"/>
    </source>
</evidence>